<keyword evidence="3" id="KW-0238">DNA-binding</keyword>
<evidence type="ECO:0000256" key="1">
    <source>
        <dbReference type="ARBA" id="ARBA00004123"/>
    </source>
</evidence>
<dbReference type="GO" id="GO:0003677">
    <property type="term" value="F:DNA binding"/>
    <property type="evidence" value="ECO:0007669"/>
    <property type="project" value="UniProtKB-KW"/>
</dbReference>
<evidence type="ECO:0000256" key="2">
    <source>
        <dbReference type="ARBA" id="ARBA00023015"/>
    </source>
</evidence>
<accession>A0A6J1DSJ1</accession>
<sequence length="311" mass="35822">MGGGSLPPGFRFHPTDEELVGYYLKRKIESLPIELEVIPVIDLYKFDPWELPEKSFLPKRDMEWFFFCPRDRKYPNGSRTNRATKSGYWKATGKDRKITCQSSSPSSSVMGFRKTLVFYRGRAPLGDRMDWVMHEYRLCNDFSQPTPTFKGAFSLCRIVKRNEPSHNKDNRREPKGNVVSEESTSTRSLVSNELSNVIDLDDNSSLNNLSSLMTSAYDTNPMSRYGTSIMETDPEKIWISPDLILDSSKDYPEMQGAMSICFPQYEFYGQSYEHTEISPSSSYSNFTGDIELEENLRGFDLNNSQRYPNCF</sequence>
<dbReference type="FunFam" id="2.170.150.80:FF:000002">
    <property type="entry name" value="Nac domain-containing protein 86"/>
    <property type="match status" value="1"/>
</dbReference>
<dbReference type="InterPro" id="IPR003441">
    <property type="entry name" value="NAC-dom"/>
</dbReference>
<dbReference type="Proteomes" id="UP000504603">
    <property type="component" value="Unplaced"/>
</dbReference>
<dbReference type="GeneID" id="111023115"/>
<dbReference type="AlphaFoldDB" id="A0A6J1DSJ1"/>
<evidence type="ECO:0000259" key="7">
    <source>
        <dbReference type="PROSITE" id="PS51005"/>
    </source>
</evidence>
<reference evidence="9" key="1">
    <citation type="submission" date="2025-08" db="UniProtKB">
        <authorList>
            <consortium name="RefSeq"/>
        </authorList>
    </citation>
    <scope>IDENTIFICATION</scope>
    <source>
        <strain evidence="9">OHB3-1</strain>
    </source>
</reference>
<proteinExistence type="predicted"/>
<dbReference type="GO" id="GO:0005634">
    <property type="term" value="C:nucleus"/>
    <property type="evidence" value="ECO:0007669"/>
    <property type="project" value="UniProtKB-SubCell"/>
</dbReference>
<protein>
    <submittedName>
        <fullName evidence="9">NAC domain-containing protein 71-like</fullName>
    </submittedName>
</protein>
<keyword evidence="2" id="KW-0805">Transcription regulation</keyword>
<organism evidence="8 9">
    <name type="scientific">Momordica charantia</name>
    <name type="common">Bitter gourd</name>
    <name type="synonym">Balsam pear</name>
    <dbReference type="NCBI Taxonomy" id="3673"/>
    <lineage>
        <taxon>Eukaryota</taxon>
        <taxon>Viridiplantae</taxon>
        <taxon>Streptophyta</taxon>
        <taxon>Embryophyta</taxon>
        <taxon>Tracheophyta</taxon>
        <taxon>Spermatophyta</taxon>
        <taxon>Magnoliopsida</taxon>
        <taxon>eudicotyledons</taxon>
        <taxon>Gunneridae</taxon>
        <taxon>Pentapetalae</taxon>
        <taxon>rosids</taxon>
        <taxon>fabids</taxon>
        <taxon>Cucurbitales</taxon>
        <taxon>Cucurbitaceae</taxon>
        <taxon>Momordiceae</taxon>
        <taxon>Momordica</taxon>
    </lineage>
</organism>
<keyword evidence="5" id="KW-0539">Nucleus</keyword>
<feature type="domain" description="NAC" evidence="7">
    <location>
        <begin position="6"/>
        <end position="161"/>
    </location>
</feature>
<name>A0A6J1DSJ1_MOMCH</name>
<dbReference type="PANTHER" id="PTHR31744:SF208">
    <property type="entry name" value="(WILD MALAYSIAN BANANA) HYPOTHETICAL PROTEIN"/>
    <property type="match status" value="1"/>
</dbReference>
<dbReference type="Gene3D" id="2.170.150.80">
    <property type="entry name" value="NAC domain"/>
    <property type="match status" value="1"/>
</dbReference>
<dbReference type="GO" id="GO:0006355">
    <property type="term" value="P:regulation of DNA-templated transcription"/>
    <property type="evidence" value="ECO:0007669"/>
    <property type="project" value="InterPro"/>
</dbReference>
<evidence type="ECO:0000256" key="4">
    <source>
        <dbReference type="ARBA" id="ARBA00023163"/>
    </source>
</evidence>
<dbReference type="InterPro" id="IPR036093">
    <property type="entry name" value="NAC_dom_sf"/>
</dbReference>
<dbReference type="Pfam" id="PF02365">
    <property type="entry name" value="NAM"/>
    <property type="match status" value="1"/>
</dbReference>
<keyword evidence="4" id="KW-0804">Transcription</keyword>
<feature type="region of interest" description="Disordered" evidence="6">
    <location>
        <begin position="164"/>
        <end position="187"/>
    </location>
</feature>
<evidence type="ECO:0000313" key="8">
    <source>
        <dbReference type="Proteomes" id="UP000504603"/>
    </source>
</evidence>
<dbReference type="PANTHER" id="PTHR31744">
    <property type="entry name" value="PROTEIN CUP-SHAPED COTYLEDON 2-RELATED"/>
    <property type="match status" value="1"/>
</dbReference>
<comment type="subcellular location">
    <subcellularLocation>
        <location evidence="1">Nucleus</location>
    </subcellularLocation>
</comment>
<evidence type="ECO:0000313" key="9">
    <source>
        <dbReference type="RefSeq" id="XP_022156164.1"/>
    </source>
</evidence>
<feature type="compositionally biased region" description="Basic and acidic residues" evidence="6">
    <location>
        <begin position="164"/>
        <end position="175"/>
    </location>
</feature>
<keyword evidence="8" id="KW-1185">Reference proteome</keyword>
<dbReference type="OrthoDB" id="1931139at2759"/>
<dbReference type="PROSITE" id="PS51005">
    <property type="entry name" value="NAC"/>
    <property type="match status" value="1"/>
</dbReference>
<gene>
    <name evidence="9" type="primary">LOC111023115</name>
</gene>
<evidence type="ECO:0000256" key="6">
    <source>
        <dbReference type="SAM" id="MobiDB-lite"/>
    </source>
</evidence>
<evidence type="ECO:0000256" key="5">
    <source>
        <dbReference type="ARBA" id="ARBA00023242"/>
    </source>
</evidence>
<dbReference type="KEGG" id="mcha:111023115"/>
<dbReference type="RefSeq" id="XP_022156164.1">
    <property type="nucleotide sequence ID" value="XM_022300472.1"/>
</dbReference>
<dbReference type="SUPFAM" id="SSF101941">
    <property type="entry name" value="NAC domain"/>
    <property type="match status" value="1"/>
</dbReference>
<evidence type="ECO:0000256" key="3">
    <source>
        <dbReference type="ARBA" id="ARBA00023125"/>
    </source>
</evidence>